<dbReference type="GeneID" id="30156292"/>
<comment type="caution">
    <text evidence="2">The sequence shown here is derived from an EMBL/GenBank/DDBJ whole genome shotgun (WGS) entry which is preliminary data.</text>
</comment>
<feature type="region of interest" description="Disordered" evidence="1">
    <location>
        <begin position="980"/>
        <end position="1011"/>
    </location>
</feature>
<dbReference type="OrthoDB" id="3358078at2759"/>
<feature type="compositionally biased region" description="Polar residues" evidence="1">
    <location>
        <begin position="775"/>
        <end position="785"/>
    </location>
</feature>
<feature type="compositionally biased region" description="Low complexity" evidence="1">
    <location>
        <begin position="9"/>
        <end position="40"/>
    </location>
</feature>
<evidence type="ECO:0000313" key="3">
    <source>
        <dbReference type="Proteomes" id="UP000094065"/>
    </source>
</evidence>
<feature type="region of interest" description="Disordered" evidence="1">
    <location>
        <begin position="1"/>
        <end position="676"/>
    </location>
</feature>
<protein>
    <submittedName>
        <fullName evidence="2">Uncharacterized protein</fullName>
    </submittedName>
</protein>
<dbReference type="RefSeq" id="XP_018993105.1">
    <property type="nucleotide sequence ID" value="XM_019139162.1"/>
</dbReference>
<feature type="region of interest" description="Disordered" evidence="1">
    <location>
        <begin position="1030"/>
        <end position="1258"/>
    </location>
</feature>
<reference evidence="2 3" key="1">
    <citation type="submission" date="2016-06" db="EMBL/GenBank/DDBJ databases">
        <title>Evolution of pathogenesis and genome organization in the Tremellales.</title>
        <authorList>
            <person name="Cuomo C."/>
            <person name="Litvintseva A."/>
            <person name="Heitman J."/>
            <person name="Chen Y."/>
            <person name="Sun S."/>
            <person name="Springer D."/>
            <person name="Dromer F."/>
            <person name="Young S."/>
            <person name="Zeng Q."/>
            <person name="Chapman S."/>
            <person name="Gujja S."/>
            <person name="Saif S."/>
            <person name="Birren B."/>
        </authorList>
    </citation>
    <scope>NUCLEOTIDE SEQUENCE [LARGE SCALE GENOMIC DNA]</scope>
    <source>
        <strain evidence="2 3">CBS 6039</strain>
    </source>
</reference>
<dbReference type="EMBL" id="AWGJ01000007">
    <property type="protein sequence ID" value="ODN77869.1"/>
    <property type="molecule type" value="Genomic_DNA"/>
</dbReference>
<accession>A0A1E3HNE3</accession>
<feature type="compositionally biased region" description="Low complexity" evidence="1">
    <location>
        <begin position="1138"/>
        <end position="1165"/>
    </location>
</feature>
<feature type="compositionally biased region" description="Pro residues" evidence="1">
    <location>
        <begin position="84"/>
        <end position="102"/>
    </location>
</feature>
<feature type="compositionally biased region" description="Low complexity" evidence="1">
    <location>
        <begin position="747"/>
        <end position="756"/>
    </location>
</feature>
<organism evidence="2 3">
    <name type="scientific">Cryptococcus amylolentus CBS 6039</name>
    <dbReference type="NCBI Taxonomy" id="1295533"/>
    <lineage>
        <taxon>Eukaryota</taxon>
        <taxon>Fungi</taxon>
        <taxon>Dikarya</taxon>
        <taxon>Basidiomycota</taxon>
        <taxon>Agaricomycotina</taxon>
        <taxon>Tremellomycetes</taxon>
        <taxon>Tremellales</taxon>
        <taxon>Cryptococcaceae</taxon>
        <taxon>Cryptococcus</taxon>
    </lineage>
</organism>
<proteinExistence type="predicted"/>
<feature type="compositionally biased region" description="Polar residues" evidence="1">
    <location>
        <begin position="451"/>
        <end position="462"/>
    </location>
</feature>
<feature type="compositionally biased region" description="Low complexity" evidence="1">
    <location>
        <begin position="361"/>
        <end position="373"/>
    </location>
</feature>
<name>A0A1E3HNE3_9TREE</name>
<feature type="compositionally biased region" description="Basic residues" evidence="1">
    <location>
        <begin position="1319"/>
        <end position="1330"/>
    </location>
</feature>
<feature type="region of interest" description="Disordered" evidence="1">
    <location>
        <begin position="943"/>
        <end position="963"/>
    </location>
</feature>
<feature type="compositionally biased region" description="Basic and acidic residues" evidence="1">
    <location>
        <begin position="401"/>
        <end position="412"/>
    </location>
</feature>
<dbReference type="Proteomes" id="UP000094065">
    <property type="component" value="Unassembled WGS sequence"/>
</dbReference>
<feature type="compositionally biased region" description="Basic and acidic residues" evidence="1">
    <location>
        <begin position="723"/>
        <end position="746"/>
    </location>
</feature>
<feature type="compositionally biased region" description="Low complexity" evidence="1">
    <location>
        <begin position="264"/>
        <end position="276"/>
    </location>
</feature>
<feature type="compositionally biased region" description="Polar residues" evidence="1">
    <location>
        <begin position="1188"/>
        <end position="1206"/>
    </location>
</feature>
<feature type="region of interest" description="Disordered" evidence="1">
    <location>
        <begin position="1288"/>
        <end position="1330"/>
    </location>
</feature>
<feature type="compositionally biased region" description="Polar residues" evidence="1">
    <location>
        <begin position="1118"/>
        <end position="1129"/>
    </location>
</feature>
<sequence length="1330" mass="144709">MNMDKGTISMSSPSKTETSSSSLSIDSVHPSPSPSSLGSPAFAESFPRSHRTFHNEPVSPSARKSEEKPAHRDAFLLPSTSPIPTQPPSSPPESPSPSPPPTHASMLPTGFASIHVGIGSPKIDFARDWQSSGSNSTLRRETSASSSTRSGPLTIERKMDAREKARASEGRDERERDTRRSFVDKASGLPSPPGTESDIAAPREIQCSALGQESRRLGESIETPNRAPSTTSSSSSHISRRADSYPHPPGSTPELARPIHSHRPGGSMSRSSSSTSIAFNHNKSPESTSLSARKRAEIFGGSRYSPSSELSRSQSSSTSIKSRQTISPRRRAPPSLDLSPKAKARAKIASPERTAKLPPVSGSARGSARRLSSQGTPNQETLEEEPDPQEQRRRSSQGAILDEKIKEVEDKIIQVSSHRKRRSVDGASAMGSPSKVQTPVKGELRRHDSYSKTSTQTASSVAGSKLGMPVERSGDASRTYVHGESPRRLANGSGSYRDNFEEDERLQSGERSGGSGGRSRKRSGLPNDFKVGSFFTPSPQRQDEPWSARSRLRQTVESPSTYHSPLPNRFSTTSRLSRDFDPISARTESFDQKSTTSGRDDTSSHVRRAWRQSISGLPRMQDSSGLGLDGRGPPSNVDRFRPGTVLDNPADRSRYNNLPRGQPERGDDLSTGLRRGSSMLVSERDLIDRSRLASMVPLAPGDSISAVGARSERGDPSNPVAKDPLDVIRKLEAQRADSRKRWDHMPRSSTSMSSMRDIYQNPPKTAPPVDRRSIEVQNGRQSLSPSYGRGGGSRVGGMPATEPRHKRSYTSLGGRSSATSASMEQRLFASSEHAHLLFEAYRSLEFKLGYQDPSSPTYQHDALTALNTAARSSEGVNSTLQAAYNLAHQITLDAAVEDNPGKVRKGYTALTMLLRDAGKASDQNVRDMTRVMLDIPRLVRSSSGGYGQVPQPATPAGSVRGGLRRSESVAASMAYDYKTPSSDDRARRWTPSAASMNSEIGSHGSPLHHRYSVDSSRRSFDVLRSTTSLRSATSLDTSNSYSSPLSTRSPRSPHVRSGSAVSSLVSKVRNMGLTPKKSVLSPRGTGFGELSTIEQSPPQEYSPQMDTQPFISPDRSHATLSRSESNSPEKPSPRIDTSSQMSSVQQSSSRGSKSPSKSPSRSPSKYNILRKKASSTSTHTLRGGSFPLPQSSSSRGKPTTAISQITAGDMSPRKQHAMSIKSSDLHIDEPNSPMSRFSFQSQSRSSREQYEEGEYAYEDGELSRRNSVGVESDAVSVLEQNLVLAAMERERQKEDRVSYDSNIREEEGKGRRMTDRLRASLRRGSNRYAE</sequence>
<feature type="compositionally biased region" description="Basic and acidic residues" evidence="1">
    <location>
        <begin position="63"/>
        <end position="74"/>
    </location>
</feature>
<keyword evidence="3" id="KW-1185">Reference proteome</keyword>
<feature type="compositionally biased region" description="Basic and acidic residues" evidence="1">
    <location>
        <begin position="155"/>
        <end position="183"/>
    </location>
</feature>
<feature type="compositionally biased region" description="Polar residues" evidence="1">
    <location>
        <begin position="553"/>
        <end position="575"/>
    </location>
</feature>
<evidence type="ECO:0000313" key="2">
    <source>
        <dbReference type="EMBL" id="ODN77869.1"/>
    </source>
</evidence>
<feature type="compositionally biased region" description="Polar residues" evidence="1">
    <location>
        <begin position="809"/>
        <end position="818"/>
    </location>
</feature>
<feature type="compositionally biased region" description="Low complexity" evidence="1">
    <location>
        <begin position="302"/>
        <end position="323"/>
    </location>
</feature>
<feature type="region of interest" description="Disordered" evidence="1">
    <location>
        <begin position="701"/>
        <end position="818"/>
    </location>
</feature>
<evidence type="ECO:0000256" key="1">
    <source>
        <dbReference type="SAM" id="MobiDB-lite"/>
    </source>
</evidence>
<feature type="compositionally biased region" description="Basic and acidic residues" evidence="1">
    <location>
        <begin position="1288"/>
        <end position="1318"/>
    </location>
</feature>
<feature type="compositionally biased region" description="Polar residues" evidence="1">
    <location>
        <begin position="277"/>
        <end position="291"/>
    </location>
</feature>
<dbReference type="STRING" id="1295533.A0A1E3HNE3"/>
<gene>
    <name evidence="2" type="ORF">L202_04983</name>
</gene>
<feature type="compositionally biased region" description="Low complexity" evidence="1">
    <location>
        <begin position="1235"/>
        <end position="1244"/>
    </location>
</feature>
<feature type="compositionally biased region" description="Polar residues" evidence="1">
    <location>
        <begin position="1092"/>
        <end position="1110"/>
    </location>
</feature>
<feature type="compositionally biased region" description="Low complexity" evidence="1">
    <location>
        <begin position="1030"/>
        <end position="1052"/>
    </location>
</feature>